<dbReference type="EMBL" id="BGZK01000110">
    <property type="protein sequence ID" value="GBP19632.1"/>
    <property type="molecule type" value="Genomic_DNA"/>
</dbReference>
<accession>A0A4C1TZZ0</accession>
<proteinExistence type="predicted"/>
<reference evidence="1 2" key="1">
    <citation type="journal article" date="2019" name="Commun. Biol.">
        <title>The bagworm genome reveals a unique fibroin gene that provides high tensile strength.</title>
        <authorList>
            <person name="Kono N."/>
            <person name="Nakamura H."/>
            <person name="Ohtoshi R."/>
            <person name="Tomita M."/>
            <person name="Numata K."/>
            <person name="Arakawa K."/>
        </authorList>
    </citation>
    <scope>NUCLEOTIDE SEQUENCE [LARGE SCALE GENOMIC DNA]</scope>
</reference>
<organism evidence="1 2">
    <name type="scientific">Eumeta variegata</name>
    <name type="common">Bagworm moth</name>
    <name type="synonym">Eumeta japonica</name>
    <dbReference type="NCBI Taxonomy" id="151549"/>
    <lineage>
        <taxon>Eukaryota</taxon>
        <taxon>Metazoa</taxon>
        <taxon>Ecdysozoa</taxon>
        <taxon>Arthropoda</taxon>
        <taxon>Hexapoda</taxon>
        <taxon>Insecta</taxon>
        <taxon>Pterygota</taxon>
        <taxon>Neoptera</taxon>
        <taxon>Endopterygota</taxon>
        <taxon>Lepidoptera</taxon>
        <taxon>Glossata</taxon>
        <taxon>Ditrysia</taxon>
        <taxon>Tineoidea</taxon>
        <taxon>Psychidae</taxon>
        <taxon>Oiketicinae</taxon>
        <taxon>Eumeta</taxon>
    </lineage>
</organism>
<comment type="caution">
    <text evidence="1">The sequence shown here is derived from an EMBL/GenBank/DDBJ whole genome shotgun (WGS) entry which is preliminary data.</text>
</comment>
<dbReference type="AlphaFoldDB" id="A0A4C1TZZ0"/>
<dbReference type="Proteomes" id="UP000299102">
    <property type="component" value="Unassembled WGS sequence"/>
</dbReference>
<protein>
    <submittedName>
        <fullName evidence="1">Uncharacterized protein</fullName>
    </submittedName>
</protein>
<sequence length="106" mass="11990">MRSSTAPVNKTPKMRQFTPTLLRLNMVSAGPIHNRCEYSCQRLVGEGSIPRWSSIDGIITYSQRFEHYSGIVSEKGSYITKYLIVGVCFTKRHMSCTMELKKVGVV</sequence>
<evidence type="ECO:0000313" key="1">
    <source>
        <dbReference type="EMBL" id="GBP19632.1"/>
    </source>
</evidence>
<name>A0A4C1TZZ0_EUMVA</name>
<evidence type="ECO:0000313" key="2">
    <source>
        <dbReference type="Proteomes" id="UP000299102"/>
    </source>
</evidence>
<gene>
    <name evidence="1" type="ORF">EVAR_75604_1</name>
</gene>
<keyword evidence="2" id="KW-1185">Reference proteome</keyword>